<dbReference type="SUPFAM" id="SSF46785">
    <property type="entry name" value="Winged helix' DNA-binding domain"/>
    <property type="match status" value="1"/>
</dbReference>
<evidence type="ECO:0000313" key="5">
    <source>
        <dbReference type="EMBL" id="PXW85122.1"/>
    </source>
</evidence>
<protein>
    <submittedName>
        <fullName evidence="5">HxlR family transcriptional regulator</fullName>
    </submittedName>
</protein>
<dbReference type="InterPro" id="IPR011991">
    <property type="entry name" value="ArsR-like_HTH"/>
</dbReference>
<dbReference type="OrthoDB" id="9791143at2"/>
<dbReference type="InterPro" id="IPR002577">
    <property type="entry name" value="HTH_HxlR"/>
</dbReference>
<dbReference type="PROSITE" id="PS51118">
    <property type="entry name" value="HTH_HXLR"/>
    <property type="match status" value="1"/>
</dbReference>
<reference evidence="5 6" key="1">
    <citation type="submission" date="2018-05" db="EMBL/GenBank/DDBJ databases">
        <title>Genomic Encyclopedia of Type Strains, Phase IV (KMG-IV): sequencing the most valuable type-strain genomes for metagenomic binning, comparative biology and taxonomic classification.</title>
        <authorList>
            <person name="Goeker M."/>
        </authorList>
    </citation>
    <scope>NUCLEOTIDE SEQUENCE [LARGE SCALE GENOMIC DNA]</scope>
    <source>
        <strain evidence="5 6">DSM 28556</strain>
    </source>
</reference>
<dbReference type="InterPro" id="IPR036388">
    <property type="entry name" value="WH-like_DNA-bd_sf"/>
</dbReference>
<dbReference type="InterPro" id="IPR036390">
    <property type="entry name" value="WH_DNA-bd_sf"/>
</dbReference>
<dbReference type="EMBL" id="QJJQ01000012">
    <property type="protein sequence ID" value="PXW85122.1"/>
    <property type="molecule type" value="Genomic_DNA"/>
</dbReference>
<keyword evidence="1" id="KW-0805">Transcription regulation</keyword>
<organism evidence="5 6">
    <name type="scientific">Pseudogracilibacillus auburnensis</name>
    <dbReference type="NCBI Taxonomy" id="1494959"/>
    <lineage>
        <taxon>Bacteria</taxon>
        <taxon>Bacillati</taxon>
        <taxon>Bacillota</taxon>
        <taxon>Bacilli</taxon>
        <taxon>Bacillales</taxon>
        <taxon>Bacillaceae</taxon>
        <taxon>Pseudogracilibacillus</taxon>
    </lineage>
</organism>
<dbReference type="PANTHER" id="PTHR33204">
    <property type="entry name" value="TRANSCRIPTIONAL REGULATOR, MARR FAMILY"/>
    <property type="match status" value="1"/>
</dbReference>
<dbReference type="PANTHER" id="PTHR33204:SF38">
    <property type="entry name" value="HTH-TYPE TRANSCRIPTIONAL ACTIVATOR HXLR"/>
    <property type="match status" value="1"/>
</dbReference>
<dbReference type="Proteomes" id="UP000247978">
    <property type="component" value="Unassembled WGS sequence"/>
</dbReference>
<dbReference type="Gene3D" id="1.10.10.10">
    <property type="entry name" value="Winged helix-like DNA-binding domain superfamily/Winged helix DNA-binding domain"/>
    <property type="match status" value="1"/>
</dbReference>
<comment type="caution">
    <text evidence="5">The sequence shown here is derived from an EMBL/GenBank/DDBJ whole genome shotgun (WGS) entry which is preliminary data.</text>
</comment>
<dbReference type="GO" id="GO:0003677">
    <property type="term" value="F:DNA binding"/>
    <property type="evidence" value="ECO:0007669"/>
    <property type="project" value="UniProtKB-KW"/>
</dbReference>
<feature type="domain" description="HTH hxlR-type" evidence="4">
    <location>
        <begin position="5"/>
        <end position="106"/>
    </location>
</feature>
<dbReference type="RefSeq" id="WP_110396385.1">
    <property type="nucleotide sequence ID" value="NZ_JBHUHB010000001.1"/>
</dbReference>
<dbReference type="CDD" id="cd00090">
    <property type="entry name" value="HTH_ARSR"/>
    <property type="match status" value="1"/>
</dbReference>
<name>A0A2V3VTA4_9BACI</name>
<evidence type="ECO:0000256" key="3">
    <source>
        <dbReference type="ARBA" id="ARBA00023163"/>
    </source>
</evidence>
<evidence type="ECO:0000259" key="4">
    <source>
        <dbReference type="PROSITE" id="PS51118"/>
    </source>
</evidence>
<sequence>MEQSTTHGIIKTLQAIGGKWKPLILFILLEDGTKRFGELRRLMPGVTQGVLTQQLRELEKDGLVNRVVYQEVPPKVEYSLSKHGQTLEPVLTNMCTWGFMHQEFMQKKGSKKI</sequence>
<keyword evidence="6" id="KW-1185">Reference proteome</keyword>
<evidence type="ECO:0000256" key="1">
    <source>
        <dbReference type="ARBA" id="ARBA00023015"/>
    </source>
</evidence>
<keyword evidence="2" id="KW-0238">DNA-binding</keyword>
<dbReference type="Pfam" id="PF01638">
    <property type="entry name" value="HxlR"/>
    <property type="match status" value="1"/>
</dbReference>
<evidence type="ECO:0000313" key="6">
    <source>
        <dbReference type="Proteomes" id="UP000247978"/>
    </source>
</evidence>
<proteinExistence type="predicted"/>
<evidence type="ECO:0000256" key="2">
    <source>
        <dbReference type="ARBA" id="ARBA00023125"/>
    </source>
</evidence>
<accession>A0A2V3VTA4</accession>
<gene>
    <name evidence="5" type="ORF">DFR56_112100</name>
</gene>
<dbReference type="AlphaFoldDB" id="A0A2V3VTA4"/>
<keyword evidence="3" id="KW-0804">Transcription</keyword>